<dbReference type="GO" id="GO:0006355">
    <property type="term" value="P:regulation of DNA-templated transcription"/>
    <property type="evidence" value="ECO:0007669"/>
    <property type="project" value="InterPro"/>
</dbReference>
<reference evidence="3 4" key="1">
    <citation type="submission" date="2020-09" db="EMBL/GenBank/DDBJ databases">
        <authorList>
            <person name="Ashkenazy H."/>
        </authorList>
    </citation>
    <scope>NUCLEOTIDE SEQUENCE [LARGE SCALE GENOMIC DNA]</scope>
    <source>
        <strain evidence="4">cv. Cdm-0</strain>
    </source>
</reference>
<dbReference type="Proteomes" id="UP000516314">
    <property type="component" value="Chromosome 1"/>
</dbReference>
<dbReference type="AlphaFoldDB" id="A0A7G2DYN0"/>
<evidence type="ECO:0000256" key="1">
    <source>
        <dbReference type="ARBA" id="ARBA00004123"/>
    </source>
</evidence>
<sequence>MGMATFSARMQDLLKDHPSLCLGLNVMLAPEYQRAIPPEASEEFHKVVGRSVPRPEPTIDDATSYLIAVKEAFHDDLQNMRKCLSS</sequence>
<dbReference type="GO" id="GO:0005634">
    <property type="term" value="C:nucleus"/>
    <property type="evidence" value="ECO:0007669"/>
    <property type="project" value="UniProtKB-SubCell"/>
</dbReference>
<dbReference type="Pfam" id="PF02671">
    <property type="entry name" value="PAH"/>
    <property type="match status" value="1"/>
</dbReference>
<name>A0A7G2DYN0_ARATH</name>
<proteinExistence type="predicted"/>
<gene>
    <name evidence="3" type="ORF">AT9943_LOCUS3064</name>
</gene>
<dbReference type="SUPFAM" id="SSF47762">
    <property type="entry name" value="PAH2 domain"/>
    <property type="match status" value="1"/>
</dbReference>
<dbReference type="EMBL" id="LR881466">
    <property type="protein sequence ID" value="CAD5314640.1"/>
    <property type="molecule type" value="Genomic_DNA"/>
</dbReference>
<accession>A0A7G2DYN0</accession>
<evidence type="ECO:0000313" key="4">
    <source>
        <dbReference type="Proteomes" id="UP000516314"/>
    </source>
</evidence>
<dbReference type="InterPro" id="IPR003822">
    <property type="entry name" value="PAH"/>
</dbReference>
<organism evidence="3 4">
    <name type="scientific">Arabidopsis thaliana</name>
    <name type="common">Mouse-ear cress</name>
    <dbReference type="NCBI Taxonomy" id="3702"/>
    <lineage>
        <taxon>Eukaryota</taxon>
        <taxon>Viridiplantae</taxon>
        <taxon>Streptophyta</taxon>
        <taxon>Embryophyta</taxon>
        <taxon>Tracheophyta</taxon>
        <taxon>Spermatophyta</taxon>
        <taxon>Magnoliopsida</taxon>
        <taxon>eudicotyledons</taxon>
        <taxon>Gunneridae</taxon>
        <taxon>Pentapetalae</taxon>
        <taxon>rosids</taxon>
        <taxon>malvids</taxon>
        <taxon>Brassicales</taxon>
        <taxon>Brassicaceae</taxon>
        <taxon>Camelineae</taxon>
        <taxon>Arabidopsis</taxon>
    </lineage>
</organism>
<keyword evidence="2" id="KW-0539">Nucleus</keyword>
<dbReference type="InterPro" id="IPR036600">
    <property type="entry name" value="PAH_sf"/>
</dbReference>
<comment type="subcellular location">
    <subcellularLocation>
        <location evidence="1">Nucleus</location>
    </subcellularLocation>
</comment>
<evidence type="ECO:0000313" key="3">
    <source>
        <dbReference type="EMBL" id="CAD5314640.1"/>
    </source>
</evidence>
<protein>
    <submittedName>
        <fullName evidence="3">(thale cress) hypothetical protein</fullName>
    </submittedName>
</protein>
<evidence type="ECO:0000256" key="2">
    <source>
        <dbReference type="ARBA" id="ARBA00023242"/>
    </source>
</evidence>